<gene>
    <name evidence="6" type="ORF">A2008_11750</name>
</gene>
<dbReference type="Proteomes" id="UP000178735">
    <property type="component" value="Unassembled WGS sequence"/>
</dbReference>
<keyword evidence="4" id="KW-0411">Iron-sulfur</keyword>
<dbReference type="InterPro" id="IPR007197">
    <property type="entry name" value="rSAM"/>
</dbReference>
<proteinExistence type="predicted"/>
<evidence type="ECO:0000256" key="1">
    <source>
        <dbReference type="ARBA" id="ARBA00022691"/>
    </source>
</evidence>
<dbReference type="EMBL" id="MGFH01000220">
    <property type="protein sequence ID" value="OGM01928.1"/>
    <property type="molecule type" value="Genomic_DNA"/>
</dbReference>
<dbReference type="InterPro" id="IPR058240">
    <property type="entry name" value="rSAM_sf"/>
</dbReference>
<dbReference type="InterPro" id="IPR013785">
    <property type="entry name" value="Aldolase_TIM"/>
</dbReference>
<evidence type="ECO:0000313" key="6">
    <source>
        <dbReference type="EMBL" id="OGM01928.1"/>
    </source>
</evidence>
<dbReference type="Gene3D" id="3.20.20.70">
    <property type="entry name" value="Aldolase class I"/>
    <property type="match status" value="1"/>
</dbReference>
<dbReference type="GO" id="GO:0003824">
    <property type="term" value="F:catalytic activity"/>
    <property type="evidence" value="ECO:0007669"/>
    <property type="project" value="InterPro"/>
</dbReference>
<evidence type="ECO:0000256" key="3">
    <source>
        <dbReference type="ARBA" id="ARBA00023004"/>
    </source>
</evidence>
<name>A0A1F7WID8_9BACT</name>
<sequence>MGFNLNLNKEINYSEKIRLPRLEGGGIILTYRCSNRCKHCLVAGSPERENKWLSKDEAAEIFRFIRKNSPDAEIHIGGGEPFLNPRCLIETVEAAASAGIRLSYVETNGFWGNNSIKFEPVLKELFQMGLRSILISVSPFHAEFIKPQTTINAIKLVRNVFGYSGAFVWIPEFLELLSRYDADKTIDLKNIGDDIIKRAGDMYYLIPGGRCGYSKPAVADKRPARDFFITGCERELTSTGHFHIDAYGNYMPGGLCGGIKMCDYKETGGEIYLNDRPLLKVLFNEGIRGLFDLAVKEGYIENPEGYCGKCHLCVDIRNFFFNRGGKNEFIELAPDEFYTT</sequence>
<evidence type="ECO:0000259" key="5">
    <source>
        <dbReference type="Pfam" id="PF04055"/>
    </source>
</evidence>
<dbReference type="PANTHER" id="PTHR11228:SF7">
    <property type="entry name" value="PQQA PEPTIDE CYCLASE"/>
    <property type="match status" value="1"/>
</dbReference>
<comment type="caution">
    <text evidence="6">The sequence shown here is derived from an EMBL/GenBank/DDBJ whole genome shotgun (WGS) entry which is preliminary data.</text>
</comment>
<dbReference type="STRING" id="1817813.A2008_11750"/>
<keyword evidence="3" id="KW-0408">Iron</keyword>
<dbReference type="SUPFAM" id="SSF102114">
    <property type="entry name" value="Radical SAM enzymes"/>
    <property type="match status" value="1"/>
</dbReference>
<organism evidence="6 7">
    <name type="scientific">Candidatus Wallbacteria bacterium GWC2_49_35</name>
    <dbReference type="NCBI Taxonomy" id="1817813"/>
    <lineage>
        <taxon>Bacteria</taxon>
        <taxon>Candidatus Walliibacteriota</taxon>
    </lineage>
</organism>
<dbReference type="InterPro" id="IPR050377">
    <property type="entry name" value="Radical_SAM_PqqE_MftC-like"/>
</dbReference>
<accession>A0A1F7WID8</accession>
<dbReference type="PANTHER" id="PTHR11228">
    <property type="entry name" value="RADICAL SAM DOMAIN PROTEIN"/>
    <property type="match status" value="1"/>
</dbReference>
<feature type="non-terminal residue" evidence="6">
    <location>
        <position position="340"/>
    </location>
</feature>
<dbReference type="GO" id="GO:0046872">
    <property type="term" value="F:metal ion binding"/>
    <property type="evidence" value="ECO:0007669"/>
    <property type="project" value="UniProtKB-KW"/>
</dbReference>
<dbReference type="SFLD" id="SFLDS00029">
    <property type="entry name" value="Radical_SAM"/>
    <property type="match status" value="1"/>
</dbReference>
<dbReference type="GO" id="GO:0051536">
    <property type="term" value="F:iron-sulfur cluster binding"/>
    <property type="evidence" value="ECO:0007669"/>
    <property type="project" value="UniProtKB-KW"/>
</dbReference>
<evidence type="ECO:0000256" key="4">
    <source>
        <dbReference type="ARBA" id="ARBA00023014"/>
    </source>
</evidence>
<evidence type="ECO:0000313" key="7">
    <source>
        <dbReference type="Proteomes" id="UP000178735"/>
    </source>
</evidence>
<reference evidence="6 7" key="1">
    <citation type="journal article" date="2016" name="Nat. Commun.">
        <title>Thousands of microbial genomes shed light on interconnected biogeochemical processes in an aquifer system.</title>
        <authorList>
            <person name="Anantharaman K."/>
            <person name="Brown C.T."/>
            <person name="Hug L.A."/>
            <person name="Sharon I."/>
            <person name="Castelle C.J."/>
            <person name="Probst A.J."/>
            <person name="Thomas B.C."/>
            <person name="Singh A."/>
            <person name="Wilkins M.J."/>
            <person name="Karaoz U."/>
            <person name="Brodie E.L."/>
            <person name="Williams K.H."/>
            <person name="Hubbard S.S."/>
            <person name="Banfield J.F."/>
        </authorList>
    </citation>
    <scope>NUCLEOTIDE SEQUENCE [LARGE SCALE GENOMIC DNA]</scope>
</reference>
<dbReference type="CDD" id="cd01335">
    <property type="entry name" value="Radical_SAM"/>
    <property type="match status" value="1"/>
</dbReference>
<dbReference type="AlphaFoldDB" id="A0A1F7WID8"/>
<feature type="domain" description="Radical SAM core" evidence="5">
    <location>
        <begin position="27"/>
        <end position="143"/>
    </location>
</feature>
<dbReference type="Pfam" id="PF04055">
    <property type="entry name" value="Radical_SAM"/>
    <property type="match status" value="1"/>
</dbReference>
<protein>
    <recommendedName>
        <fullName evidence="5">Radical SAM core domain-containing protein</fullName>
    </recommendedName>
</protein>
<keyword evidence="2" id="KW-0479">Metal-binding</keyword>
<evidence type="ECO:0000256" key="2">
    <source>
        <dbReference type="ARBA" id="ARBA00022723"/>
    </source>
</evidence>
<keyword evidence="1" id="KW-0949">S-adenosyl-L-methionine</keyword>